<proteinExistence type="predicted"/>
<dbReference type="AlphaFoldDB" id="A0AAV2NZ46"/>
<evidence type="ECO:0000313" key="2">
    <source>
        <dbReference type="EMBL" id="CAL1685895.1"/>
    </source>
</evidence>
<name>A0AAV2NZ46_9HYME</name>
<keyword evidence="3" id="KW-1185">Reference proteome</keyword>
<organism evidence="2 3">
    <name type="scientific">Lasius platythorax</name>
    <dbReference type="NCBI Taxonomy" id="488582"/>
    <lineage>
        <taxon>Eukaryota</taxon>
        <taxon>Metazoa</taxon>
        <taxon>Ecdysozoa</taxon>
        <taxon>Arthropoda</taxon>
        <taxon>Hexapoda</taxon>
        <taxon>Insecta</taxon>
        <taxon>Pterygota</taxon>
        <taxon>Neoptera</taxon>
        <taxon>Endopterygota</taxon>
        <taxon>Hymenoptera</taxon>
        <taxon>Apocrita</taxon>
        <taxon>Aculeata</taxon>
        <taxon>Formicoidea</taxon>
        <taxon>Formicidae</taxon>
        <taxon>Formicinae</taxon>
        <taxon>Lasius</taxon>
        <taxon>Lasius</taxon>
    </lineage>
</organism>
<protein>
    <submittedName>
        <fullName evidence="2">Uncharacterized protein</fullName>
    </submittedName>
</protein>
<accession>A0AAV2NZ46</accession>
<evidence type="ECO:0000256" key="1">
    <source>
        <dbReference type="SAM" id="MobiDB-lite"/>
    </source>
</evidence>
<evidence type="ECO:0000313" key="3">
    <source>
        <dbReference type="Proteomes" id="UP001497644"/>
    </source>
</evidence>
<feature type="compositionally biased region" description="Polar residues" evidence="1">
    <location>
        <begin position="45"/>
        <end position="59"/>
    </location>
</feature>
<feature type="region of interest" description="Disordered" evidence="1">
    <location>
        <begin position="39"/>
        <end position="69"/>
    </location>
</feature>
<dbReference type="Proteomes" id="UP001497644">
    <property type="component" value="Chromosome 6"/>
</dbReference>
<gene>
    <name evidence="2" type="ORF">LPLAT_LOCUS11299</name>
</gene>
<sequence length="69" mass="7712">MPLWKPDLGDALSHAPPLIGTYSRCNVCLTCARRHMHASHRQEVDNSQLANTNKTTSSLKLPGMRQQRA</sequence>
<dbReference type="EMBL" id="OZ034829">
    <property type="protein sequence ID" value="CAL1685895.1"/>
    <property type="molecule type" value="Genomic_DNA"/>
</dbReference>
<reference evidence="2" key="1">
    <citation type="submission" date="2024-04" db="EMBL/GenBank/DDBJ databases">
        <authorList>
            <consortium name="Molecular Ecology Group"/>
        </authorList>
    </citation>
    <scope>NUCLEOTIDE SEQUENCE</scope>
</reference>